<keyword evidence="6" id="KW-0472">Membrane</keyword>
<dbReference type="Proteomes" id="UP000593567">
    <property type="component" value="Unassembled WGS sequence"/>
</dbReference>
<dbReference type="InterPro" id="IPR033182">
    <property type="entry name" value="MIC26/MIC27_animal"/>
</dbReference>
<protein>
    <recommendedName>
        <fullName evidence="7">MICOS complex subunit</fullName>
    </recommendedName>
</protein>
<keyword evidence="4" id="KW-1133">Transmembrane helix</keyword>
<evidence type="ECO:0000256" key="8">
    <source>
        <dbReference type="SAM" id="MobiDB-lite"/>
    </source>
</evidence>
<comment type="subcellular location">
    <subcellularLocation>
        <location evidence="7">Mitochondrion inner membrane</location>
    </subcellularLocation>
    <subcellularLocation>
        <location evidence="1">Mitochondrion membrane</location>
    </subcellularLocation>
</comment>
<dbReference type="InterPro" id="IPR019166">
    <property type="entry name" value="MIC26/MIC27"/>
</dbReference>
<organism evidence="9 10">
    <name type="scientific">Bugula neritina</name>
    <name type="common">Brown bryozoan</name>
    <name type="synonym">Sertularia neritina</name>
    <dbReference type="NCBI Taxonomy" id="10212"/>
    <lineage>
        <taxon>Eukaryota</taxon>
        <taxon>Metazoa</taxon>
        <taxon>Spiralia</taxon>
        <taxon>Lophotrochozoa</taxon>
        <taxon>Bryozoa</taxon>
        <taxon>Gymnolaemata</taxon>
        <taxon>Cheilostomatida</taxon>
        <taxon>Flustrina</taxon>
        <taxon>Buguloidea</taxon>
        <taxon>Bugulidae</taxon>
        <taxon>Bugula</taxon>
    </lineage>
</organism>
<evidence type="ECO:0000256" key="3">
    <source>
        <dbReference type="ARBA" id="ARBA00022692"/>
    </source>
</evidence>
<reference evidence="9" key="1">
    <citation type="submission" date="2020-06" db="EMBL/GenBank/DDBJ databases">
        <title>Draft genome of Bugula neritina, a colonial animal packing powerful symbionts and potential medicines.</title>
        <authorList>
            <person name="Rayko M."/>
        </authorList>
    </citation>
    <scope>NUCLEOTIDE SEQUENCE [LARGE SCALE GENOMIC DNA]</scope>
    <source>
        <strain evidence="9">Kwan_BN1</strain>
    </source>
</reference>
<evidence type="ECO:0000256" key="6">
    <source>
        <dbReference type="ARBA" id="ARBA00023136"/>
    </source>
</evidence>
<evidence type="ECO:0000256" key="1">
    <source>
        <dbReference type="ARBA" id="ARBA00004325"/>
    </source>
</evidence>
<dbReference type="Pfam" id="PF09769">
    <property type="entry name" value="ApoO"/>
    <property type="match status" value="1"/>
</dbReference>
<keyword evidence="10" id="KW-1185">Reference proteome</keyword>
<evidence type="ECO:0000256" key="2">
    <source>
        <dbReference type="ARBA" id="ARBA00010904"/>
    </source>
</evidence>
<feature type="region of interest" description="Disordered" evidence="8">
    <location>
        <begin position="178"/>
        <end position="205"/>
    </location>
</feature>
<dbReference type="GO" id="GO:0061617">
    <property type="term" value="C:MICOS complex"/>
    <property type="evidence" value="ECO:0007669"/>
    <property type="project" value="UniProtKB-UniRule"/>
</dbReference>
<evidence type="ECO:0000256" key="4">
    <source>
        <dbReference type="ARBA" id="ARBA00022989"/>
    </source>
</evidence>
<comment type="subunit">
    <text evidence="7">Component of the mitochondrial contact site and cristae organizing system (MICOS) complex.</text>
</comment>
<comment type="function">
    <text evidence="7">Component of the MICOS complex, a large protein complex of the mitochondrial inner membrane that plays crucial roles in the maintenance of crista junctions, inner membrane architecture, and formation of contact sites to the outer membrane.</text>
</comment>
<proteinExistence type="inferred from homology"/>
<evidence type="ECO:0000313" key="9">
    <source>
        <dbReference type="EMBL" id="KAF6037015.1"/>
    </source>
</evidence>
<sequence>MGSGDGKESVKSLTRNINLPLYDDHDVNHTKSHEEVSAAVSAVESCVRSVRMKATGVLDTIDKVNSNVTTKYYTAKAHTNGVLDFFRDEPSLWQRCGIVAVAGLTGFISGYRRGGIVKTRNMLLAAGAAGAVCWPKETVETVSMGYNYVKEPVVKAWTEYAPGSSYWPTNTATTAPPSYYSHRKVAEDHGQSRSEDRDMYSTRGS</sequence>
<dbReference type="PANTHER" id="PTHR14564">
    <property type="entry name" value="MICOS COMPLEX SUBUNIT MIC26 / MIC27 FAMILY MEMBER"/>
    <property type="match status" value="1"/>
</dbReference>
<feature type="compositionally biased region" description="Basic and acidic residues" evidence="8">
    <location>
        <begin position="184"/>
        <end position="205"/>
    </location>
</feature>
<comment type="caution">
    <text evidence="9">The sequence shown here is derived from an EMBL/GenBank/DDBJ whole genome shotgun (WGS) entry which is preliminary data.</text>
</comment>
<dbReference type="EMBL" id="VXIV02000637">
    <property type="protein sequence ID" value="KAF6037015.1"/>
    <property type="molecule type" value="Genomic_DNA"/>
</dbReference>
<comment type="similarity">
    <text evidence="2">Belongs to the apolipoprotein O/MICOS complex subunit Mic27 family.</text>
</comment>
<dbReference type="AlphaFoldDB" id="A0A7J7KFL0"/>
<name>A0A7J7KFL0_BUGNE</name>
<evidence type="ECO:0000256" key="5">
    <source>
        <dbReference type="ARBA" id="ARBA00023128"/>
    </source>
</evidence>
<keyword evidence="7" id="KW-0999">Mitochondrion inner membrane</keyword>
<keyword evidence="3" id="KW-0812">Transmembrane</keyword>
<dbReference type="OrthoDB" id="5973346at2759"/>
<evidence type="ECO:0000313" key="10">
    <source>
        <dbReference type="Proteomes" id="UP000593567"/>
    </source>
</evidence>
<dbReference type="GO" id="GO:0042407">
    <property type="term" value="P:cristae formation"/>
    <property type="evidence" value="ECO:0007669"/>
    <property type="project" value="InterPro"/>
</dbReference>
<keyword evidence="5 7" id="KW-0496">Mitochondrion</keyword>
<accession>A0A7J7KFL0</accession>
<evidence type="ECO:0000256" key="7">
    <source>
        <dbReference type="RuleBase" id="RU363021"/>
    </source>
</evidence>
<gene>
    <name evidence="9" type="ORF">EB796_004676</name>
</gene>